<evidence type="ECO:0000313" key="2">
    <source>
        <dbReference type="Proteomes" id="UP000054217"/>
    </source>
</evidence>
<dbReference type="InParanoid" id="A0A0C3I7R0"/>
<proteinExistence type="predicted"/>
<name>A0A0C3I7R0_PISTI</name>
<feature type="non-terminal residue" evidence="1">
    <location>
        <position position="69"/>
    </location>
</feature>
<organism evidence="1 2">
    <name type="scientific">Pisolithus tinctorius Marx 270</name>
    <dbReference type="NCBI Taxonomy" id="870435"/>
    <lineage>
        <taxon>Eukaryota</taxon>
        <taxon>Fungi</taxon>
        <taxon>Dikarya</taxon>
        <taxon>Basidiomycota</taxon>
        <taxon>Agaricomycotina</taxon>
        <taxon>Agaricomycetes</taxon>
        <taxon>Agaricomycetidae</taxon>
        <taxon>Boletales</taxon>
        <taxon>Sclerodermatineae</taxon>
        <taxon>Pisolithaceae</taxon>
        <taxon>Pisolithus</taxon>
    </lineage>
</organism>
<dbReference type="AlphaFoldDB" id="A0A0C3I7R0"/>
<sequence>MQHRIDRPSARLLGVASLYTVYFELGPPARARLGALFPHAWLGRRAKFVISTPRSHILQAQLTGYQRAL</sequence>
<dbReference type="Proteomes" id="UP000054217">
    <property type="component" value="Unassembled WGS sequence"/>
</dbReference>
<accession>A0A0C3I7R0</accession>
<dbReference type="EMBL" id="KN832203">
    <property type="protein sequence ID" value="KIN93187.1"/>
    <property type="molecule type" value="Genomic_DNA"/>
</dbReference>
<reference evidence="2" key="2">
    <citation type="submission" date="2015-01" db="EMBL/GenBank/DDBJ databases">
        <title>Evolutionary Origins and Diversification of the Mycorrhizal Mutualists.</title>
        <authorList>
            <consortium name="DOE Joint Genome Institute"/>
            <consortium name="Mycorrhizal Genomics Consortium"/>
            <person name="Kohler A."/>
            <person name="Kuo A."/>
            <person name="Nagy L.G."/>
            <person name="Floudas D."/>
            <person name="Copeland A."/>
            <person name="Barry K.W."/>
            <person name="Cichocki N."/>
            <person name="Veneault-Fourrey C."/>
            <person name="LaButti K."/>
            <person name="Lindquist E.A."/>
            <person name="Lipzen A."/>
            <person name="Lundell T."/>
            <person name="Morin E."/>
            <person name="Murat C."/>
            <person name="Riley R."/>
            <person name="Ohm R."/>
            <person name="Sun H."/>
            <person name="Tunlid A."/>
            <person name="Henrissat B."/>
            <person name="Grigoriev I.V."/>
            <person name="Hibbett D.S."/>
            <person name="Martin F."/>
        </authorList>
    </citation>
    <scope>NUCLEOTIDE SEQUENCE [LARGE SCALE GENOMIC DNA]</scope>
    <source>
        <strain evidence="2">Marx 270</strain>
    </source>
</reference>
<keyword evidence="2" id="KW-1185">Reference proteome</keyword>
<gene>
    <name evidence="1" type="ORF">M404DRAFT_1009133</name>
</gene>
<reference evidence="1 2" key="1">
    <citation type="submission" date="2014-04" db="EMBL/GenBank/DDBJ databases">
        <authorList>
            <consortium name="DOE Joint Genome Institute"/>
            <person name="Kuo A."/>
            <person name="Kohler A."/>
            <person name="Costa M.D."/>
            <person name="Nagy L.G."/>
            <person name="Floudas D."/>
            <person name="Copeland A."/>
            <person name="Barry K.W."/>
            <person name="Cichocki N."/>
            <person name="Veneault-Fourrey C."/>
            <person name="LaButti K."/>
            <person name="Lindquist E.A."/>
            <person name="Lipzen A."/>
            <person name="Lundell T."/>
            <person name="Morin E."/>
            <person name="Murat C."/>
            <person name="Sun H."/>
            <person name="Tunlid A."/>
            <person name="Henrissat B."/>
            <person name="Grigoriev I.V."/>
            <person name="Hibbett D.S."/>
            <person name="Martin F."/>
            <person name="Nordberg H.P."/>
            <person name="Cantor M.N."/>
            <person name="Hua S.X."/>
        </authorList>
    </citation>
    <scope>NUCLEOTIDE SEQUENCE [LARGE SCALE GENOMIC DNA]</scope>
    <source>
        <strain evidence="1 2">Marx 270</strain>
    </source>
</reference>
<evidence type="ECO:0000313" key="1">
    <source>
        <dbReference type="EMBL" id="KIN93187.1"/>
    </source>
</evidence>
<dbReference type="HOGENOM" id="CLU_2782909_0_0_1"/>
<protein>
    <submittedName>
        <fullName evidence="1">Uncharacterized protein</fullName>
    </submittedName>
</protein>